<organism evidence="6 7">
    <name type="scientific">Thalassotalea agarivorans</name>
    <name type="common">Thalassomonas agarivorans</name>
    <dbReference type="NCBI Taxonomy" id="349064"/>
    <lineage>
        <taxon>Bacteria</taxon>
        <taxon>Pseudomonadati</taxon>
        <taxon>Pseudomonadota</taxon>
        <taxon>Gammaproteobacteria</taxon>
        <taxon>Alteromonadales</taxon>
        <taxon>Colwelliaceae</taxon>
        <taxon>Thalassotalea</taxon>
    </lineage>
</organism>
<dbReference type="NCBIfam" id="NF003449">
    <property type="entry name" value="PRK05014.1"/>
    <property type="match status" value="1"/>
</dbReference>
<evidence type="ECO:0000256" key="4">
    <source>
        <dbReference type="HAMAP-Rule" id="MF_00682"/>
    </source>
</evidence>
<protein>
    <recommendedName>
        <fullName evidence="4">Co-chaperone protein HscB homolog</fullName>
    </recommendedName>
</protein>
<dbReference type="GO" id="GO:0001671">
    <property type="term" value="F:ATPase activator activity"/>
    <property type="evidence" value="ECO:0007669"/>
    <property type="project" value="InterPro"/>
</dbReference>
<dbReference type="STRING" id="349064.SAMN05660429_00301"/>
<dbReference type="SUPFAM" id="SSF47144">
    <property type="entry name" value="HSC20 (HSCB), C-terminal oligomerisation domain"/>
    <property type="match status" value="1"/>
</dbReference>
<dbReference type="InterPro" id="IPR001623">
    <property type="entry name" value="DnaJ_domain"/>
</dbReference>
<dbReference type="SUPFAM" id="SSF46565">
    <property type="entry name" value="Chaperone J-domain"/>
    <property type="match status" value="1"/>
</dbReference>
<gene>
    <name evidence="4" type="primary">hscB</name>
    <name evidence="6" type="ORF">SAMN05660429_00301</name>
</gene>
<feature type="domain" description="J" evidence="5">
    <location>
        <begin position="2"/>
        <end position="74"/>
    </location>
</feature>
<dbReference type="OrthoDB" id="287587at2"/>
<comment type="function">
    <text evidence="3 4">Co-chaperone involved in the maturation of iron-sulfur cluster-containing proteins. Seems to help targeting proteins to be folded toward HscA.</text>
</comment>
<sequence>MNYFQLFGIDSSFDIDVSALKATYQQLQKSVHPDRFAHASAQEQLLAVQKSSMINDAFDTLKQPISRAEYMLTERGVVLADEQATVGDMSFLMRQMELREMLEEILTSNDAEAALEEARETLEGDYQTVLTQLRAALIESTPDSNNLAADTVRKLKFYHKLLIELDRIEDQVFDD</sequence>
<keyword evidence="2 4" id="KW-0143">Chaperone</keyword>
<dbReference type="EMBL" id="FOHK01000001">
    <property type="protein sequence ID" value="SES70955.1"/>
    <property type="molecule type" value="Genomic_DNA"/>
</dbReference>
<comment type="similarity">
    <text evidence="1 4">Belongs to the HscB family.</text>
</comment>
<dbReference type="InterPro" id="IPR009073">
    <property type="entry name" value="HscB_oligo_C"/>
</dbReference>
<evidence type="ECO:0000256" key="2">
    <source>
        <dbReference type="ARBA" id="ARBA00023186"/>
    </source>
</evidence>
<evidence type="ECO:0000256" key="3">
    <source>
        <dbReference type="ARBA" id="ARBA00025596"/>
    </source>
</evidence>
<dbReference type="SMART" id="SM00271">
    <property type="entry name" value="DnaJ"/>
    <property type="match status" value="1"/>
</dbReference>
<evidence type="ECO:0000259" key="5">
    <source>
        <dbReference type="PROSITE" id="PS50076"/>
    </source>
</evidence>
<evidence type="ECO:0000313" key="6">
    <source>
        <dbReference type="EMBL" id="SES70955.1"/>
    </source>
</evidence>
<dbReference type="RefSeq" id="WP_093327070.1">
    <property type="nucleotide sequence ID" value="NZ_AP027363.1"/>
</dbReference>
<keyword evidence="7" id="KW-1185">Reference proteome</keyword>
<dbReference type="GO" id="GO:0044571">
    <property type="term" value="P:[2Fe-2S] cluster assembly"/>
    <property type="evidence" value="ECO:0007669"/>
    <property type="project" value="InterPro"/>
</dbReference>
<dbReference type="Proteomes" id="UP000199308">
    <property type="component" value="Unassembled WGS sequence"/>
</dbReference>
<dbReference type="GO" id="GO:1990230">
    <property type="term" value="C:iron-sulfur cluster transfer complex"/>
    <property type="evidence" value="ECO:0007669"/>
    <property type="project" value="TreeGrafter"/>
</dbReference>
<dbReference type="Pfam" id="PF07743">
    <property type="entry name" value="HSCB_C"/>
    <property type="match status" value="1"/>
</dbReference>
<dbReference type="InterPro" id="IPR036869">
    <property type="entry name" value="J_dom_sf"/>
</dbReference>
<dbReference type="PROSITE" id="PS50076">
    <property type="entry name" value="DNAJ_2"/>
    <property type="match status" value="1"/>
</dbReference>
<comment type="subunit">
    <text evidence="4">Interacts with HscA and stimulates its ATPase activity.</text>
</comment>
<dbReference type="PANTHER" id="PTHR14021">
    <property type="entry name" value="IRON-SULFUR CLUSTER CO-CHAPERONE PROTEIN HSCB"/>
    <property type="match status" value="1"/>
</dbReference>
<dbReference type="Gene3D" id="1.10.287.110">
    <property type="entry name" value="DnaJ domain"/>
    <property type="match status" value="1"/>
</dbReference>
<reference evidence="6 7" key="1">
    <citation type="submission" date="2016-10" db="EMBL/GenBank/DDBJ databases">
        <authorList>
            <person name="de Groot N.N."/>
        </authorList>
    </citation>
    <scope>NUCLEOTIDE SEQUENCE [LARGE SCALE GENOMIC DNA]</scope>
    <source>
        <strain evidence="6 7">DSM 19706</strain>
    </source>
</reference>
<dbReference type="PANTHER" id="PTHR14021:SF15">
    <property type="entry name" value="IRON-SULFUR CLUSTER CO-CHAPERONE PROTEIN HSCB"/>
    <property type="match status" value="1"/>
</dbReference>
<dbReference type="InterPro" id="IPR036386">
    <property type="entry name" value="HscB_C_sf"/>
</dbReference>
<dbReference type="GO" id="GO:0051259">
    <property type="term" value="P:protein complex oligomerization"/>
    <property type="evidence" value="ECO:0007669"/>
    <property type="project" value="InterPro"/>
</dbReference>
<dbReference type="Gene3D" id="1.20.1280.20">
    <property type="entry name" value="HscB, C-terminal domain"/>
    <property type="match status" value="1"/>
</dbReference>
<proteinExistence type="inferred from homology"/>
<evidence type="ECO:0000256" key="1">
    <source>
        <dbReference type="ARBA" id="ARBA00010476"/>
    </source>
</evidence>
<accession>A0A1H9YP95</accession>
<name>A0A1H9YP95_THASX</name>
<dbReference type="GO" id="GO:0051087">
    <property type="term" value="F:protein-folding chaperone binding"/>
    <property type="evidence" value="ECO:0007669"/>
    <property type="project" value="InterPro"/>
</dbReference>
<evidence type="ECO:0000313" key="7">
    <source>
        <dbReference type="Proteomes" id="UP000199308"/>
    </source>
</evidence>
<dbReference type="NCBIfam" id="TIGR00714">
    <property type="entry name" value="hscB"/>
    <property type="match status" value="1"/>
</dbReference>
<dbReference type="AlphaFoldDB" id="A0A1H9YP95"/>
<dbReference type="GO" id="GO:0006457">
    <property type="term" value="P:protein folding"/>
    <property type="evidence" value="ECO:0007669"/>
    <property type="project" value="UniProtKB-UniRule"/>
</dbReference>
<dbReference type="InterPro" id="IPR004640">
    <property type="entry name" value="HscB"/>
</dbReference>
<dbReference type="HAMAP" id="MF_00682">
    <property type="entry name" value="HscB"/>
    <property type="match status" value="1"/>
</dbReference>